<comment type="caution">
    <text evidence="8">The sequence shown here is derived from an EMBL/GenBank/DDBJ whole genome shotgun (WGS) entry which is preliminary data.</text>
</comment>
<evidence type="ECO:0000256" key="4">
    <source>
        <dbReference type="ARBA" id="ARBA00023157"/>
    </source>
</evidence>
<feature type="domain" description="Chitin-binding type-2" evidence="7">
    <location>
        <begin position="100"/>
        <end position="158"/>
    </location>
</feature>
<dbReference type="Gene3D" id="2.170.140.10">
    <property type="entry name" value="Chitin binding domain"/>
    <property type="match status" value="3"/>
</dbReference>
<dbReference type="InterPro" id="IPR036508">
    <property type="entry name" value="Chitin-bd_dom_sf"/>
</dbReference>
<evidence type="ECO:0000256" key="2">
    <source>
        <dbReference type="ARBA" id="ARBA00022729"/>
    </source>
</evidence>
<proteinExistence type="predicted"/>
<evidence type="ECO:0000256" key="3">
    <source>
        <dbReference type="ARBA" id="ARBA00022737"/>
    </source>
</evidence>
<reference evidence="8 9" key="1">
    <citation type="submission" date="2019-07" db="EMBL/GenBank/DDBJ databases">
        <title>Draft genome assembly of a fouling barnacle, Amphibalanus amphitrite (Darwin, 1854): The first reference genome for Thecostraca.</title>
        <authorList>
            <person name="Kim W."/>
        </authorList>
    </citation>
    <scope>NUCLEOTIDE SEQUENCE [LARGE SCALE GENOMIC DNA]</scope>
    <source>
        <strain evidence="8">SNU_AA5</strain>
        <tissue evidence="8">Soma without cirri and trophi</tissue>
    </source>
</reference>
<dbReference type="Pfam" id="PF01607">
    <property type="entry name" value="CBM_14"/>
    <property type="match status" value="3"/>
</dbReference>
<evidence type="ECO:0000256" key="6">
    <source>
        <dbReference type="SAM" id="SignalP"/>
    </source>
</evidence>
<gene>
    <name evidence="8" type="primary">obst-E_10</name>
    <name evidence="8" type="ORF">FJT64_027514</name>
</gene>
<keyword evidence="5" id="KW-0325">Glycoprotein</keyword>
<keyword evidence="9" id="KW-1185">Reference proteome</keyword>
<dbReference type="PANTHER" id="PTHR23301">
    <property type="entry name" value="CHITIN BINDING PERITROPHIN-A"/>
    <property type="match status" value="1"/>
</dbReference>
<dbReference type="PROSITE" id="PS50940">
    <property type="entry name" value="CHIT_BIND_II"/>
    <property type="match status" value="3"/>
</dbReference>
<keyword evidence="2 6" id="KW-0732">Signal</keyword>
<dbReference type="OrthoDB" id="439917at2759"/>
<evidence type="ECO:0000313" key="9">
    <source>
        <dbReference type="Proteomes" id="UP000440578"/>
    </source>
</evidence>
<dbReference type="GO" id="GO:0008061">
    <property type="term" value="F:chitin binding"/>
    <property type="evidence" value="ECO:0007669"/>
    <property type="project" value="UniProtKB-KW"/>
</dbReference>
<dbReference type="GO" id="GO:0005576">
    <property type="term" value="C:extracellular region"/>
    <property type="evidence" value="ECO:0007669"/>
    <property type="project" value="InterPro"/>
</dbReference>
<evidence type="ECO:0000259" key="7">
    <source>
        <dbReference type="PROSITE" id="PS50940"/>
    </source>
</evidence>
<organism evidence="8 9">
    <name type="scientific">Amphibalanus amphitrite</name>
    <name type="common">Striped barnacle</name>
    <name type="synonym">Balanus amphitrite</name>
    <dbReference type="NCBI Taxonomy" id="1232801"/>
    <lineage>
        <taxon>Eukaryota</taxon>
        <taxon>Metazoa</taxon>
        <taxon>Ecdysozoa</taxon>
        <taxon>Arthropoda</taxon>
        <taxon>Crustacea</taxon>
        <taxon>Multicrustacea</taxon>
        <taxon>Cirripedia</taxon>
        <taxon>Thoracica</taxon>
        <taxon>Thoracicalcarea</taxon>
        <taxon>Balanomorpha</taxon>
        <taxon>Balanoidea</taxon>
        <taxon>Balanidae</taxon>
        <taxon>Amphibalaninae</taxon>
        <taxon>Amphibalanus</taxon>
    </lineage>
</organism>
<keyword evidence="1" id="KW-0147">Chitin-binding</keyword>
<evidence type="ECO:0000256" key="5">
    <source>
        <dbReference type="ARBA" id="ARBA00023180"/>
    </source>
</evidence>
<feature type="domain" description="Chitin-binding type-2" evidence="7">
    <location>
        <begin position="164"/>
        <end position="233"/>
    </location>
</feature>
<dbReference type="InterPro" id="IPR002557">
    <property type="entry name" value="Chitin-bd_dom"/>
</dbReference>
<sequence length="247" mass="27440">MELVVLWTVLVAASVGAQEVPVNAQEFAFECPPDETTGKFPDPYQCDLYWECFRGEAKLMKCADGLAFDPERVRTQREPCDYLFNVNCTGREELQEPKPTEHCPRANGLFPHETDCGKYYSCKDSVAQERLCSPGLHFSLKTKTCDWEAAAGRGSCDTLQSIGDFTCDPSVDYFTPDNQKIVHPTFPNLEDCALFYVCKNGVVPAISKCNYGLVYNTVTAGCDDPVNVPECATYYDTVEETPVAEAV</sequence>
<feature type="signal peptide" evidence="6">
    <location>
        <begin position="1"/>
        <end position="17"/>
    </location>
</feature>
<keyword evidence="3" id="KW-0677">Repeat</keyword>
<feature type="domain" description="Chitin-binding type-2" evidence="7">
    <location>
        <begin position="28"/>
        <end position="90"/>
    </location>
</feature>
<evidence type="ECO:0000313" key="8">
    <source>
        <dbReference type="EMBL" id="KAF0299848.1"/>
    </source>
</evidence>
<name>A0A6A4WCT3_AMPAM</name>
<accession>A0A6A4WCT3</accession>
<protein>
    <submittedName>
        <fullName evidence="8">Protein obstructor-E</fullName>
    </submittedName>
</protein>
<dbReference type="InterPro" id="IPR051940">
    <property type="entry name" value="Chitin_bind-dev_reg"/>
</dbReference>
<feature type="chain" id="PRO_5025452656" evidence="6">
    <location>
        <begin position="18"/>
        <end position="247"/>
    </location>
</feature>
<dbReference type="SMART" id="SM00494">
    <property type="entry name" value="ChtBD2"/>
    <property type="match status" value="3"/>
</dbReference>
<dbReference type="AlphaFoldDB" id="A0A6A4WCT3"/>
<dbReference type="EMBL" id="VIIS01001326">
    <property type="protein sequence ID" value="KAF0299848.1"/>
    <property type="molecule type" value="Genomic_DNA"/>
</dbReference>
<dbReference type="SUPFAM" id="SSF57625">
    <property type="entry name" value="Invertebrate chitin-binding proteins"/>
    <property type="match status" value="3"/>
</dbReference>
<keyword evidence="4" id="KW-1015">Disulfide bond</keyword>
<dbReference type="PANTHER" id="PTHR23301:SF110">
    <property type="entry name" value="LD43683P-RELATED"/>
    <property type="match status" value="1"/>
</dbReference>
<evidence type="ECO:0000256" key="1">
    <source>
        <dbReference type="ARBA" id="ARBA00022669"/>
    </source>
</evidence>
<dbReference type="Proteomes" id="UP000440578">
    <property type="component" value="Unassembled WGS sequence"/>
</dbReference>